<sequence>MSQPLYWPGRYFFYGIGNTPTVSLTRDLSPQTPANILLLGCGDPRNVLFTVYNEASGSERHLDITCSDMDPGIIARNILLLTMFIDNVPSSTMWNIFFDLKIDRGTYSTLTAHCEKLCQTSRSQSDWANSSYGSVLKFSTLHTLEEARRHWQLYVEMESLPADRQKFLRDAFAKQSQEASEKSKGTIFSSARAAGPLMHMVISVYSEHMKHYARTGVSSTDPRVVTAATMINPTFAYSFVGEGCNVHYGTSPLTPFPSAELFGNAARALGMKDVVVSAQKQFGEWSDAFYTRVSSQPGSIALRFVLSEATALCRAFRDLNDDHRIQTAIPISQWKATMLTFDSAQYSATGSCLSCAPTIFNVIDTSNLVDHVGYLNILVSTIPLRTVDGTIYTESLLYKGEDATKELTEQLFSDLGTVSLLLGVAPIDYLSNFFTRSNTHEIMLHKLADGGQFHQVTTWKSPMSADVPVDVQPSVTFDNMQLGTFLWDMYHRMFEEEDAMTYWAKHGANLKAISKSSLISYNRESFVLFLRLARSNLGLSVEDWGSVMERFLDLQEGDTTMPMDTVNRQDFHSHLYRYGVYTVPTYRGSLSRVGRFSQWSSVPQLVRIILTVPRSVLEEVFAESPNMATQTPILQCHVSGLWSMNAFSAVHAAFGRVSTLGSKASPRISFEEDRDGLKGRSPLAVSFTMPTQLLVNIEPQDQLKVNLSIRSTGASVMFTKKLGMNLNVYSAALLDETQVQVLPESLSPSKISTPVFSKIPQNIGPSRPVVASFNEECEVVNWLSTRIDIQNPDVIHSYGSLGAIPEIKQLSPCTARITVSGISQMVIFPVPIRGKDNRLRLARKSLWIELLVPPSGPSQNGGMPTRPFPVVLASAMCPEIHAWNVHYVNLSRLPFLDCSHPTKLYKWLNPHIGSMMSTRERKERKRHEKDDLMFVKDTLHAIMVRASGIQGGKARHLFSLMDKGTHNTDTFLFVNGLRYDQGAHTVVCDAFILPLTETILERHNRPFTKLVNTANVEHIQLMEGEVASWKHLIPAFVERCRTWSHGQNCEYKALGRIPLTEEIEHNPICSCGEGKDVEGMSKIAAWRPFAPYATRIALSPLFAVTYLEPILRDINSRRCWLCRGRGKPKLHECSKCRKVRYCGPECQKKDWAAHKKKCVKKSS</sequence>
<dbReference type="AlphaFoldDB" id="A0A9W9AML7"/>
<keyword evidence="3" id="KW-0862">Zinc</keyword>
<proteinExistence type="predicted"/>
<reference evidence="6" key="1">
    <citation type="submission" date="2022-08" db="EMBL/GenBank/DDBJ databases">
        <authorList>
            <consortium name="DOE Joint Genome Institute"/>
            <person name="Min B."/>
            <person name="Riley R."/>
            <person name="Sierra-Patev S."/>
            <person name="Naranjo-Ortiz M."/>
            <person name="Looney B."/>
            <person name="Konkel Z."/>
            <person name="Slot J.C."/>
            <person name="Sakamoto Y."/>
            <person name="Steenwyk J.L."/>
            <person name="Rokas A."/>
            <person name="Carro J."/>
            <person name="Camarero S."/>
            <person name="Ferreira P."/>
            <person name="Molpeceres G."/>
            <person name="Ruiz-Duenas F.J."/>
            <person name="Serrano A."/>
            <person name="Henrissat B."/>
            <person name="Drula E."/>
            <person name="Hughes K.W."/>
            <person name="Mata J.L."/>
            <person name="Ishikawa N.K."/>
            <person name="Vargas-Isla R."/>
            <person name="Ushijima S."/>
            <person name="Smith C.A."/>
            <person name="Ahrendt S."/>
            <person name="Andreopoulos W."/>
            <person name="He G."/>
            <person name="Labutti K."/>
            <person name="Lipzen A."/>
            <person name="Ng V."/>
            <person name="Sandor L."/>
            <person name="Barry K."/>
            <person name="Martinez A.T."/>
            <person name="Xiao Y."/>
            <person name="Gibbons J.G."/>
            <person name="Terashima K."/>
            <person name="Hibbett D.S."/>
            <person name="Grigoriev I.V."/>
        </authorList>
    </citation>
    <scope>NUCLEOTIDE SEQUENCE</scope>
    <source>
        <strain evidence="6">Sp2 HRB7682 ss15</strain>
    </source>
</reference>
<evidence type="ECO:0000313" key="6">
    <source>
        <dbReference type="EMBL" id="KAJ4486571.1"/>
    </source>
</evidence>
<evidence type="ECO:0000313" key="7">
    <source>
        <dbReference type="Proteomes" id="UP001150238"/>
    </source>
</evidence>
<evidence type="ECO:0000256" key="1">
    <source>
        <dbReference type="ARBA" id="ARBA00022723"/>
    </source>
</evidence>
<dbReference type="InterPro" id="IPR027974">
    <property type="entry name" value="DUF4470"/>
</dbReference>
<name>A0A9W9AML7_9AGAR</name>
<reference evidence="6" key="2">
    <citation type="journal article" date="2023" name="Proc. Natl. Acad. Sci. U.S.A.">
        <title>A global phylogenomic analysis of the shiitake genus Lentinula.</title>
        <authorList>
            <person name="Sierra-Patev S."/>
            <person name="Min B."/>
            <person name="Naranjo-Ortiz M."/>
            <person name="Looney B."/>
            <person name="Konkel Z."/>
            <person name="Slot J.C."/>
            <person name="Sakamoto Y."/>
            <person name="Steenwyk J.L."/>
            <person name="Rokas A."/>
            <person name="Carro J."/>
            <person name="Camarero S."/>
            <person name="Ferreira P."/>
            <person name="Molpeceres G."/>
            <person name="Ruiz-Duenas F.J."/>
            <person name="Serrano A."/>
            <person name="Henrissat B."/>
            <person name="Drula E."/>
            <person name="Hughes K.W."/>
            <person name="Mata J.L."/>
            <person name="Ishikawa N.K."/>
            <person name="Vargas-Isla R."/>
            <person name="Ushijima S."/>
            <person name="Smith C.A."/>
            <person name="Donoghue J."/>
            <person name="Ahrendt S."/>
            <person name="Andreopoulos W."/>
            <person name="He G."/>
            <person name="LaButti K."/>
            <person name="Lipzen A."/>
            <person name="Ng V."/>
            <person name="Riley R."/>
            <person name="Sandor L."/>
            <person name="Barry K."/>
            <person name="Martinez A.T."/>
            <person name="Xiao Y."/>
            <person name="Gibbons J.G."/>
            <person name="Terashima K."/>
            <person name="Grigoriev I.V."/>
            <person name="Hibbett D."/>
        </authorList>
    </citation>
    <scope>NUCLEOTIDE SEQUENCE</scope>
    <source>
        <strain evidence="6">Sp2 HRB7682 ss15</strain>
    </source>
</reference>
<dbReference type="EMBL" id="JANVFS010000010">
    <property type="protein sequence ID" value="KAJ4486571.1"/>
    <property type="molecule type" value="Genomic_DNA"/>
</dbReference>
<keyword evidence="2 4" id="KW-0863">Zinc-finger</keyword>
<dbReference type="Proteomes" id="UP001150238">
    <property type="component" value="Unassembled WGS sequence"/>
</dbReference>
<dbReference type="SUPFAM" id="SSF144232">
    <property type="entry name" value="HIT/MYND zinc finger-like"/>
    <property type="match status" value="1"/>
</dbReference>
<feature type="domain" description="MYND-type" evidence="5">
    <location>
        <begin position="1119"/>
        <end position="1158"/>
    </location>
</feature>
<keyword evidence="1" id="KW-0479">Metal-binding</keyword>
<dbReference type="Gene3D" id="6.10.140.2220">
    <property type="match status" value="1"/>
</dbReference>
<evidence type="ECO:0000256" key="2">
    <source>
        <dbReference type="ARBA" id="ARBA00022771"/>
    </source>
</evidence>
<dbReference type="Pfam" id="PF01753">
    <property type="entry name" value="zf-MYND"/>
    <property type="match status" value="1"/>
</dbReference>
<dbReference type="Pfam" id="PF14737">
    <property type="entry name" value="DUF4470"/>
    <property type="match status" value="1"/>
</dbReference>
<dbReference type="InterPro" id="IPR002893">
    <property type="entry name" value="Znf_MYND"/>
</dbReference>
<evidence type="ECO:0000256" key="4">
    <source>
        <dbReference type="PROSITE-ProRule" id="PRU00134"/>
    </source>
</evidence>
<accession>A0A9W9AML7</accession>
<organism evidence="6 7">
    <name type="scientific">Lentinula lateritia</name>
    <dbReference type="NCBI Taxonomy" id="40482"/>
    <lineage>
        <taxon>Eukaryota</taxon>
        <taxon>Fungi</taxon>
        <taxon>Dikarya</taxon>
        <taxon>Basidiomycota</taxon>
        <taxon>Agaricomycotina</taxon>
        <taxon>Agaricomycetes</taxon>
        <taxon>Agaricomycetidae</taxon>
        <taxon>Agaricales</taxon>
        <taxon>Marasmiineae</taxon>
        <taxon>Omphalotaceae</taxon>
        <taxon>Lentinula</taxon>
    </lineage>
</organism>
<gene>
    <name evidence="6" type="ORF">C8J55DRAFT_452100</name>
</gene>
<dbReference type="PROSITE" id="PS01360">
    <property type="entry name" value="ZF_MYND_1"/>
    <property type="match status" value="1"/>
</dbReference>
<dbReference type="GO" id="GO:0000981">
    <property type="term" value="F:DNA-binding transcription factor activity, RNA polymerase II-specific"/>
    <property type="evidence" value="ECO:0007669"/>
    <property type="project" value="TreeGrafter"/>
</dbReference>
<dbReference type="GO" id="GO:0008270">
    <property type="term" value="F:zinc ion binding"/>
    <property type="evidence" value="ECO:0007669"/>
    <property type="project" value="UniProtKB-KW"/>
</dbReference>
<dbReference type="PANTHER" id="PTHR10237">
    <property type="entry name" value="DEFORMED EPIDERMAL AUTOREGULATORY FACTOR 1 HOMOLOG SUPPRESSIN"/>
    <property type="match status" value="1"/>
</dbReference>
<comment type="caution">
    <text evidence="6">The sequence shown here is derived from an EMBL/GenBank/DDBJ whole genome shotgun (WGS) entry which is preliminary data.</text>
</comment>
<protein>
    <recommendedName>
        <fullName evidence="5">MYND-type domain-containing protein</fullName>
    </recommendedName>
</protein>
<dbReference type="InterPro" id="IPR024119">
    <property type="entry name" value="TF_DEAF-1"/>
</dbReference>
<dbReference type="PANTHER" id="PTHR10237:SF15">
    <property type="entry name" value="LD37257P"/>
    <property type="match status" value="1"/>
</dbReference>
<dbReference type="PROSITE" id="PS50865">
    <property type="entry name" value="ZF_MYND_2"/>
    <property type="match status" value="1"/>
</dbReference>
<evidence type="ECO:0000259" key="5">
    <source>
        <dbReference type="PROSITE" id="PS50865"/>
    </source>
</evidence>
<dbReference type="GO" id="GO:0005634">
    <property type="term" value="C:nucleus"/>
    <property type="evidence" value="ECO:0007669"/>
    <property type="project" value="TreeGrafter"/>
</dbReference>
<evidence type="ECO:0000256" key="3">
    <source>
        <dbReference type="ARBA" id="ARBA00022833"/>
    </source>
</evidence>